<dbReference type="AlphaFoldDB" id="A0AAF0Y4J7"/>
<evidence type="ECO:0000313" key="4">
    <source>
        <dbReference type="EMBL" id="WOO80015.1"/>
    </source>
</evidence>
<dbReference type="InterPro" id="IPR007219">
    <property type="entry name" value="XnlR_reg_dom"/>
</dbReference>
<dbReference type="RefSeq" id="XP_062626047.1">
    <property type="nucleotide sequence ID" value="XM_062770063.1"/>
</dbReference>
<dbReference type="CDD" id="cd12148">
    <property type="entry name" value="fungal_TF_MHR"/>
    <property type="match status" value="1"/>
</dbReference>
<dbReference type="PROSITE" id="PS00463">
    <property type="entry name" value="ZN2_CY6_FUNGAL_1"/>
    <property type="match status" value="1"/>
</dbReference>
<proteinExistence type="predicted"/>
<organism evidence="4 5">
    <name type="scientific">Vanrija pseudolonga</name>
    <dbReference type="NCBI Taxonomy" id="143232"/>
    <lineage>
        <taxon>Eukaryota</taxon>
        <taxon>Fungi</taxon>
        <taxon>Dikarya</taxon>
        <taxon>Basidiomycota</taxon>
        <taxon>Agaricomycotina</taxon>
        <taxon>Tremellomycetes</taxon>
        <taxon>Trichosporonales</taxon>
        <taxon>Trichosporonaceae</taxon>
        <taxon>Vanrija</taxon>
    </lineage>
</organism>
<feature type="domain" description="Zn(2)-C6 fungal-type" evidence="3">
    <location>
        <begin position="19"/>
        <end position="52"/>
    </location>
</feature>
<dbReference type="InterPro" id="IPR001138">
    <property type="entry name" value="Zn2Cys6_DnaBD"/>
</dbReference>
<dbReference type="SMART" id="SM00066">
    <property type="entry name" value="GAL4"/>
    <property type="match status" value="1"/>
</dbReference>
<dbReference type="GeneID" id="87806771"/>
<dbReference type="Gene3D" id="4.10.240.10">
    <property type="entry name" value="Zn(2)-C6 fungal-type DNA-binding domain"/>
    <property type="match status" value="1"/>
</dbReference>
<keyword evidence="5" id="KW-1185">Reference proteome</keyword>
<protein>
    <submittedName>
        <fullName evidence="4">Thiamine repressible genes regulatory protein thi1</fullName>
    </submittedName>
</protein>
<accession>A0AAF0Y4J7</accession>
<dbReference type="InterPro" id="IPR050987">
    <property type="entry name" value="AtrR-like"/>
</dbReference>
<keyword evidence="2" id="KW-0539">Nucleus</keyword>
<sequence>MPQTRSASPPLKRRGTSRACDVCRRRKIRCDGPQRDMDECTHCEQNSLECTYLNDAVRKGPPRGYIQMLEQQCARLHDLVGQLRPGLTSHDVESIVGPRLHAKDFDVDAYTQRLRSLRIPAFPVMKVVALPADVMPVDSGVGSVAPAPGSVGSVPLPLLASGPSSRPPLTPLPSKAALRAPACARAVVAPRDDPYVAMSGRDELERNEGEYHYYGPSASHRFLGLVHRDLEDRDTYAREAARARRAALWRTPDWEIATFHEGQAAVDASVWPDDAGARALIEAYFTHVNPHLPLLEASLFKQQYLSKLHLRDYFFAKLCLLVFANGARYIPDQAFVQWGNGGGPFSAGWKYLRAFLALGTCLRRGATLNNLQTAVLMCQFFRGNTSPNVPWVVASTALATTQALGLHVNATLVGLTAVDHELLKRAFWCLYHFDRSTVAMPDSSVETFFPAPIERGTAGADLANFVATVKLDTIVSSAVSLFPTQHDDHPDAIPGLLSRIAGSLVAWHAALPPSLRWDAARFGPDNLGELYAIAHVHARYHWARMHVYYAPVIAASNQAGIPGLPLRSLFAVPLDAAKQIFDIFAVLLALTPPGRPIDFAFIDYGQVAVAVSLLAIHFGLLVDADRAAAFAGIEGVLDGLHQMECSSRKAGQLADHLAAIVEFKRQRVGVVSPPIDALLPESVPPAALMSWLDWSTWGGEGGVPDLPDLEVAMPPPAPLSEMTAGVAPDPWSQLLSSFETSLYPPPEAFDRLA</sequence>
<dbReference type="GO" id="GO:0000981">
    <property type="term" value="F:DNA-binding transcription factor activity, RNA polymerase II-specific"/>
    <property type="evidence" value="ECO:0007669"/>
    <property type="project" value="InterPro"/>
</dbReference>
<evidence type="ECO:0000313" key="5">
    <source>
        <dbReference type="Proteomes" id="UP000827549"/>
    </source>
</evidence>
<dbReference type="PROSITE" id="PS50048">
    <property type="entry name" value="ZN2_CY6_FUNGAL_2"/>
    <property type="match status" value="1"/>
</dbReference>
<dbReference type="GO" id="GO:0006351">
    <property type="term" value="P:DNA-templated transcription"/>
    <property type="evidence" value="ECO:0007669"/>
    <property type="project" value="InterPro"/>
</dbReference>
<dbReference type="InterPro" id="IPR036864">
    <property type="entry name" value="Zn2-C6_fun-type_DNA-bd_sf"/>
</dbReference>
<dbReference type="SUPFAM" id="SSF57701">
    <property type="entry name" value="Zn2/Cys6 DNA-binding domain"/>
    <property type="match status" value="1"/>
</dbReference>
<dbReference type="GO" id="GO:0008270">
    <property type="term" value="F:zinc ion binding"/>
    <property type="evidence" value="ECO:0007669"/>
    <property type="project" value="InterPro"/>
</dbReference>
<evidence type="ECO:0000259" key="3">
    <source>
        <dbReference type="PROSITE" id="PS50048"/>
    </source>
</evidence>
<dbReference type="GO" id="GO:0003677">
    <property type="term" value="F:DNA binding"/>
    <property type="evidence" value="ECO:0007669"/>
    <property type="project" value="InterPro"/>
</dbReference>
<dbReference type="PANTHER" id="PTHR46910">
    <property type="entry name" value="TRANSCRIPTION FACTOR PDR1"/>
    <property type="match status" value="1"/>
</dbReference>
<evidence type="ECO:0000256" key="2">
    <source>
        <dbReference type="ARBA" id="ARBA00023242"/>
    </source>
</evidence>
<name>A0AAF0Y4J7_9TREE</name>
<dbReference type="CDD" id="cd00067">
    <property type="entry name" value="GAL4"/>
    <property type="match status" value="1"/>
</dbReference>
<dbReference type="Pfam" id="PF00172">
    <property type="entry name" value="Zn_clus"/>
    <property type="match status" value="1"/>
</dbReference>
<reference evidence="4" key="1">
    <citation type="submission" date="2023-10" db="EMBL/GenBank/DDBJ databases">
        <authorList>
            <person name="Noh H."/>
        </authorList>
    </citation>
    <scope>NUCLEOTIDE SEQUENCE</scope>
    <source>
        <strain evidence="4">DUCC4014</strain>
    </source>
</reference>
<evidence type="ECO:0000256" key="1">
    <source>
        <dbReference type="ARBA" id="ARBA00022723"/>
    </source>
</evidence>
<dbReference type="PANTHER" id="PTHR46910:SF38">
    <property type="entry name" value="ZN(2)-C6 FUNGAL-TYPE DOMAIN-CONTAINING PROTEIN"/>
    <property type="match status" value="1"/>
</dbReference>
<dbReference type="EMBL" id="CP086716">
    <property type="protein sequence ID" value="WOO80015.1"/>
    <property type="molecule type" value="Genomic_DNA"/>
</dbReference>
<dbReference type="Proteomes" id="UP000827549">
    <property type="component" value="Chromosome 3"/>
</dbReference>
<dbReference type="Pfam" id="PF04082">
    <property type="entry name" value="Fungal_trans"/>
    <property type="match status" value="1"/>
</dbReference>
<gene>
    <name evidence="4" type="primary">thi1</name>
    <name evidence="4" type="ORF">LOC62_03G003529</name>
</gene>
<keyword evidence="1" id="KW-0479">Metal-binding</keyword>